<accession>A0A0A9D8W4</accession>
<name>A0A0A9D8W4_ARUDO</name>
<evidence type="ECO:0000313" key="3">
    <source>
        <dbReference type="EMBL" id="JAD85039.1"/>
    </source>
</evidence>
<feature type="compositionally biased region" description="Polar residues" evidence="1">
    <location>
        <begin position="16"/>
        <end position="25"/>
    </location>
</feature>
<dbReference type="PANTHER" id="PTHR31902">
    <property type="entry name" value="ACTIN PATCHES DISTAL PROTEIN 1"/>
    <property type="match status" value="1"/>
</dbReference>
<feature type="region of interest" description="Disordered" evidence="1">
    <location>
        <begin position="1"/>
        <end position="36"/>
    </location>
</feature>
<evidence type="ECO:0000256" key="2">
    <source>
        <dbReference type="SAM" id="Phobius"/>
    </source>
</evidence>
<keyword evidence="2" id="KW-0812">Transmembrane</keyword>
<dbReference type="PANTHER" id="PTHR31902:SF14">
    <property type="entry name" value="ACTIN PATCHES DISTAL PROTEIN 1"/>
    <property type="match status" value="1"/>
</dbReference>
<feature type="compositionally biased region" description="Basic and acidic residues" evidence="1">
    <location>
        <begin position="1"/>
        <end position="15"/>
    </location>
</feature>
<dbReference type="EMBL" id="GBRH01212856">
    <property type="protein sequence ID" value="JAD85039.1"/>
    <property type="molecule type" value="Transcribed_RNA"/>
</dbReference>
<evidence type="ECO:0000256" key="1">
    <source>
        <dbReference type="SAM" id="MobiDB-lite"/>
    </source>
</evidence>
<feature type="transmembrane region" description="Helical" evidence="2">
    <location>
        <begin position="113"/>
        <end position="132"/>
    </location>
</feature>
<dbReference type="InterPro" id="IPR009737">
    <property type="entry name" value="Aim32/Apd1-like"/>
</dbReference>
<protein>
    <submittedName>
        <fullName evidence="3">Uncharacterized protein</fullName>
    </submittedName>
</protein>
<organism evidence="3">
    <name type="scientific">Arundo donax</name>
    <name type="common">Giant reed</name>
    <name type="synonym">Donax arundinaceus</name>
    <dbReference type="NCBI Taxonomy" id="35708"/>
    <lineage>
        <taxon>Eukaryota</taxon>
        <taxon>Viridiplantae</taxon>
        <taxon>Streptophyta</taxon>
        <taxon>Embryophyta</taxon>
        <taxon>Tracheophyta</taxon>
        <taxon>Spermatophyta</taxon>
        <taxon>Magnoliopsida</taxon>
        <taxon>Liliopsida</taxon>
        <taxon>Poales</taxon>
        <taxon>Poaceae</taxon>
        <taxon>PACMAD clade</taxon>
        <taxon>Arundinoideae</taxon>
        <taxon>Arundineae</taxon>
        <taxon>Arundo</taxon>
    </lineage>
</organism>
<proteinExistence type="predicted"/>
<sequence length="136" mass="14390">MGLSEEQQKEARELRNMTNGGSSAKESLEETGTDGASCNPAAAGGCCQGNGAFTCCQSDLPKEKLDKSVAADQNQKGSEMENGKESGVGSKKGHTKICPMPTWFETWERADTYAALAVVAAAASVFVAFRLYKNLT</sequence>
<keyword evidence="2" id="KW-0472">Membrane</keyword>
<feature type="region of interest" description="Disordered" evidence="1">
    <location>
        <begin position="66"/>
        <end position="94"/>
    </location>
</feature>
<dbReference type="AlphaFoldDB" id="A0A0A9D8W4"/>
<keyword evidence="2" id="KW-1133">Transmembrane helix</keyword>
<reference evidence="3" key="2">
    <citation type="journal article" date="2015" name="Data Brief">
        <title>Shoot transcriptome of the giant reed, Arundo donax.</title>
        <authorList>
            <person name="Barrero R.A."/>
            <person name="Guerrero F.D."/>
            <person name="Moolhuijzen P."/>
            <person name="Goolsby J.A."/>
            <person name="Tidwell J."/>
            <person name="Bellgard S.E."/>
            <person name="Bellgard M.I."/>
        </authorList>
    </citation>
    <scope>NUCLEOTIDE SEQUENCE</scope>
    <source>
        <tissue evidence="3">Shoot tissue taken approximately 20 cm above the soil surface</tissue>
    </source>
</reference>
<reference evidence="3" key="1">
    <citation type="submission" date="2014-09" db="EMBL/GenBank/DDBJ databases">
        <authorList>
            <person name="Magalhaes I.L.F."/>
            <person name="Oliveira U."/>
            <person name="Santos F.R."/>
            <person name="Vidigal T.H.D.A."/>
            <person name="Brescovit A.D."/>
            <person name="Santos A.J."/>
        </authorList>
    </citation>
    <scope>NUCLEOTIDE SEQUENCE</scope>
    <source>
        <tissue evidence="3">Shoot tissue taken approximately 20 cm above the soil surface</tissue>
    </source>
</reference>